<comment type="caution">
    <text evidence="1">The sequence shown here is derived from an EMBL/GenBank/DDBJ whole genome shotgun (WGS) entry which is preliminary data.</text>
</comment>
<sequence>MIRRDCRVLNIHWLSPASSPTEKPLYNRSPVQILSGSVHDSKMTLQVMIMESNAATLGEVSTGVDSDLRVTNIPILLRPLFFVLNVIPKVKFPLQEWSLLRKAPSLPLLHQTASDSEFWYERMIFEALSPRRDMVRELTSLQSSGQVFQTVLVQNFRRQPQHCQGILLVRAS</sequence>
<dbReference type="AlphaFoldDB" id="A0A176W6A9"/>
<accession>A0A176W6A9</accession>
<dbReference type="EMBL" id="LVLJ01001709">
    <property type="protein sequence ID" value="OAE28559.1"/>
    <property type="molecule type" value="Genomic_DNA"/>
</dbReference>
<protein>
    <submittedName>
        <fullName evidence="1">Uncharacterized protein</fullName>
    </submittedName>
</protein>
<gene>
    <name evidence="1" type="ORF">AXG93_2175s1420</name>
</gene>
<keyword evidence="2" id="KW-1185">Reference proteome</keyword>
<dbReference type="Proteomes" id="UP000077202">
    <property type="component" value="Unassembled WGS sequence"/>
</dbReference>
<proteinExistence type="predicted"/>
<evidence type="ECO:0000313" key="1">
    <source>
        <dbReference type="EMBL" id="OAE28559.1"/>
    </source>
</evidence>
<name>A0A176W6A9_MARPO</name>
<evidence type="ECO:0000313" key="2">
    <source>
        <dbReference type="Proteomes" id="UP000077202"/>
    </source>
</evidence>
<reference evidence="1" key="1">
    <citation type="submission" date="2016-03" db="EMBL/GenBank/DDBJ databases">
        <title>Mechanisms controlling the formation of the plant cell surface in tip-growing cells are functionally conserved among land plants.</title>
        <authorList>
            <person name="Honkanen S."/>
            <person name="Jones V.A."/>
            <person name="Morieri G."/>
            <person name="Champion C."/>
            <person name="Hetherington A.J."/>
            <person name="Kelly S."/>
            <person name="Saint-Marcoux D."/>
            <person name="Proust H."/>
            <person name="Prescott H."/>
            <person name="Dolan L."/>
        </authorList>
    </citation>
    <scope>NUCLEOTIDE SEQUENCE [LARGE SCALE GENOMIC DNA]</scope>
    <source>
        <tissue evidence="1">Whole gametophyte</tissue>
    </source>
</reference>
<organism evidence="1 2">
    <name type="scientific">Marchantia polymorpha subsp. ruderalis</name>
    <dbReference type="NCBI Taxonomy" id="1480154"/>
    <lineage>
        <taxon>Eukaryota</taxon>
        <taxon>Viridiplantae</taxon>
        <taxon>Streptophyta</taxon>
        <taxon>Embryophyta</taxon>
        <taxon>Marchantiophyta</taxon>
        <taxon>Marchantiopsida</taxon>
        <taxon>Marchantiidae</taxon>
        <taxon>Marchantiales</taxon>
        <taxon>Marchantiaceae</taxon>
        <taxon>Marchantia</taxon>
    </lineage>
</organism>